<name>R9ULI5_9BACL</name>
<protein>
    <submittedName>
        <fullName evidence="1">Uncharacterized protein</fullName>
    </submittedName>
</protein>
<proteinExistence type="predicted"/>
<dbReference type="Proteomes" id="UP000007392">
    <property type="component" value="Chromosome"/>
</dbReference>
<evidence type="ECO:0000313" key="2">
    <source>
        <dbReference type="Proteomes" id="UP000007392"/>
    </source>
</evidence>
<dbReference type="KEGG" id="pmw:B2K_39210"/>
<dbReference type="AlphaFoldDB" id="R9ULI5"/>
<gene>
    <name evidence="1" type="ORF">B2K_39210</name>
</gene>
<dbReference type="EMBL" id="CP003422">
    <property type="protein sequence ID" value="AGN70666.1"/>
    <property type="molecule type" value="Genomic_DNA"/>
</dbReference>
<evidence type="ECO:0000313" key="1">
    <source>
        <dbReference type="EMBL" id="AGN70666.1"/>
    </source>
</evidence>
<sequence length="55" mass="6259">MRSCSEGYVSWMHARAAVQQALFLLKIEVSGDLLAGKEMEWIVDYEVGFPKELEP</sequence>
<dbReference type="HOGENOM" id="CLU_3027995_0_0_9"/>
<organism evidence="1 2">
    <name type="scientific">Paenibacillus mucilaginosus K02</name>
    <dbReference type="NCBI Taxonomy" id="997761"/>
    <lineage>
        <taxon>Bacteria</taxon>
        <taxon>Bacillati</taxon>
        <taxon>Bacillota</taxon>
        <taxon>Bacilli</taxon>
        <taxon>Bacillales</taxon>
        <taxon>Paenibacillaceae</taxon>
        <taxon>Paenibacillus</taxon>
    </lineage>
</organism>
<accession>R9ULI5</accession>
<reference evidence="1 2" key="1">
    <citation type="submission" date="2013-06" db="EMBL/GenBank/DDBJ databases">
        <title>Complete genome sequence of Paenibacillus mucilaginosus K02.</title>
        <authorList>
            <person name="Xiao B."/>
            <person name="Sun L."/>
            <person name="Xiao L."/>
            <person name="Lian B."/>
        </authorList>
    </citation>
    <scope>NUCLEOTIDE SEQUENCE [LARGE SCALE GENOMIC DNA]</scope>
    <source>
        <strain evidence="1 2">K02</strain>
    </source>
</reference>